<feature type="region of interest" description="Disordered" evidence="1">
    <location>
        <begin position="97"/>
        <end position="273"/>
    </location>
</feature>
<evidence type="ECO:0000256" key="2">
    <source>
        <dbReference type="SAM" id="Phobius"/>
    </source>
</evidence>
<feature type="region of interest" description="Disordered" evidence="1">
    <location>
        <begin position="317"/>
        <end position="338"/>
    </location>
</feature>
<feature type="compositionally biased region" description="Polar residues" evidence="1">
    <location>
        <begin position="214"/>
        <end position="239"/>
    </location>
</feature>
<protein>
    <submittedName>
        <fullName evidence="3">Uncharacterized protein</fullName>
    </submittedName>
</protein>
<dbReference type="EMBL" id="CM002801">
    <property type="protein sequence ID" value="KZN83695.1"/>
    <property type="molecule type" value="Genomic_DNA"/>
</dbReference>
<feature type="compositionally biased region" description="Polar residues" evidence="1">
    <location>
        <begin position="179"/>
        <end position="191"/>
    </location>
</feature>
<reference evidence="3" key="1">
    <citation type="journal article" date="2014" name="Genome Announc.">
        <title>Complete sequencing and chromosome-scale genome assembly of the industrial progenitor strain P2niaD18 from the penicillin producer Penicillium chrysogenum.</title>
        <authorList>
            <person name="Specht T."/>
            <person name="Dahlmann T.A."/>
            <person name="Zadra I."/>
            <person name="Kurnsteiner H."/>
            <person name="Kuck U."/>
        </authorList>
    </citation>
    <scope>NUCLEOTIDE SEQUENCE [LARGE SCALE GENOMIC DNA]</scope>
    <source>
        <strain evidence="3">P2niaD18</strain>
    </source>
</reference>
<feature type="compositionally biased region" description="Low complexity" evidence="1">
    <location>
        <begin position="118"/>
        <end position="131"/>
    </location>
</feature>
<evidence type="ECO:0000256" key="1">
    <source>
        <dbReference type="SAM" id="MobiDB-lite"/>
    </source>
</evidence>
<name>A0A167PRE0_PENCH</name>
<feature type="transmembrane region" description="Helical" evidence="2">
    <location>
        <begin position="6"/>
        <end position="33"/>
    </location>
</feature>
<feature type="compositionally biased region" description="Low complexity" evidence="1">
    <location>
        <begin position="246"/>
        <end position="260"/>
    </location>
</feature>
<feature type="compositionally biased region" description="Pro residues" evidence="1">
    <location>
        <begin position="326"/>
        <end position="338"/>
    </location>
</feature>
<accession>A0A167PRE0</accession>
<feature type="compositionally biased region" description="Polar residues" evidence="1">
    <location>
        <begin position="261"/>
        <end position="273"/>
    </location>
</feature>
<dbReference type="Proteomes" id="UP000076449">
    <property type="component" value="Chromosome IV"/>
</dbReference>
<feature type="compositionally biased region" description="Low complexity" evidence="1">
    <location>
        <begin position="192"/>
        <end position="213"/>
    </location>
</feature>
<keyword evidence="2" id="KW-1133">Transmembrane helix</keyword>
<proteinExistence type="predicted"/>
<evidence type="ECO:0000313" key="3">
    <source>
        <dbReference type="EMBL" id="KZN83695.1"/>
    </source>
</evidence>
<keyword evidence="2" id="KW-0472">Membrane</keyword>
<gene>
    <name evidence="3" type="ORF">EN45_108010</name>
</gene>
<sequence length="338" mass="36566">MKSWDYGKLAIATASILGILTFGALIYLLMWYVRRSLRARRLRRQEDQQNDQFNQSNVSLAEDTSRTLDDFLMKDIQPERNSISFSRSGSPSITIVIDDADDADRDKSPPQPYPTEHYTAASSSANTYTSTPFSSQESDPDDPRSDQTEWSSSGQRSSSTTPRASTSSSVVPTSPRSSQNWTTTSASTPMDQTQTSSSGQRSSSSTPRASISSVVPTVGSSQDWATTSAPTETVSLLSRSSKHPRSPQSPTSPAASPGSQLYTRRSNASVSSAGILQSASRMFNEAEASRMAYSRNIDSVGSRTPTSPVSPVLVDVSAESDRPQWTPVPPTPFPPSQL</sequence>
<keyword evidence="2" id="KW-0812">Transmembrane</keyword>
<feature type="compositionally biased region" description="Low complexity" evidence="1">
    <location>
        <begin position="151"/>
        <end position="178"/>
    </location>
</feature>
<dbReference type="AlphaFoldDB" id="A0A167PRE0"/>
<organism evidence="3">
    <name type="scientific">Penicillium chrysogenum</name>
    <name type="common">Penicillium notatum</name>
    <dbReference type="NCBI Taxonomy" id="5076"/>
    <lineage>
        <taxon>Eukaryota</taxon>
        <taxon>Fungi</taxon>
        <taxon>Dikarya</taxon>
        <taxon>Ascomycota</taxon>
        <taxon>Pezizomycotina</taxon>
        <taxon>Eurotiomycetes</taxon>
        <taxon>Eurotiomycetidae</taxon>
        <taxon>Eurotiales</taxon>
        <taxon>Aspergillaceae</taxon>
        <taxon>Penicillium</taxon>
        <taxon>Penicillium chrysogenum species complex</taxon>
    </lineage>
</organism>